<dbReference type="Proteomes" id="UP000599312">
    <property type="component" value="Unassembled WGS sequence"/>
</dbReference>
<accession>A0A931BVM4</accession>
<gene>
    <name evidence="1" type="ORF">I2H38_15020</name>
</gene>
<evidence type="ECO:0008006" key="3">
    <source>
        <dbReference type="Google" id="ProtNLM"/>
    </source>
</evidence>
<dbReference type="RefSeq" id="WP_196272667.1">
    <property type="nucleotide sequence ID" value="NZ_JADQDO010000007.1"/>
</dbReference>
<dbReference type="AlphaFoldDB" id="A0A931BVM4"/>
<name>A0A931BVM4_9HYPH</name>
<keyword evidence="2" id="KW-1185">Reference proteome</keyword>
<comment type="caution">
    <text evidence="1">The sequence shown here is derived from an EMBL/GenBank/DDBJ whole genome shotgun (WGS) entry which is preliminary data.</text>
</comment>
<sequence>MSSPFSGKAGRLASIWQAQYLQDQQGQIDKRIQDGQTQSLASLGKGFDAARSSYGDAIDLYSPYRETGLKAFGQYADATGVNGQDGYDRSVGNFRAGPGYEWQRDQGTDAVARKQSALGALGSGNTMTAIADYSSHLADQEYGNYLNRLKGVSDVGYNATGAQAGLTKGIGDLYAQQGAGEAGVYGDSTRLGVGTLANTTNGISNAVQGGMMAGQNAAANRWNMGMSLASLGASALGGLSGMPTNGSTLGSRMFGFGG</sequence>
<proteinExistence type="predicted"/>
<dbReference type="EMBL" id="JADQDO010000007">
    <property type="protein sequence ID" value="MBF9234685.1"/>
    <property type="molecule type" value="Genomic_DNA"/>
</dbReference>
<evidence type="ECO:0000313" key="1">
    <source>
        <dbReference type="EMBL" id="MBF9234685.1"/>
    </source>
</evidence>
<protein>
    <recommendedName>
        <fullName evidence="3">Tail fiber domain-containing protein</fullName>
    </recommendedName>
</protein>
<evidence type="ECO:0000313" key="2">
    <source>
        <dbReference type="Proteomes" id="UP000599312"/>
    </source>
</evidence>
<reference evidence="1" key="1">
    <citation type="submission" date="2020-11" db="EMBL/GenBank/DDBJ databases">
        <authorList>
            <person name="Kim M.K."/>
        </authorList>
    </citation>
    <scope>NUCLEOTIDE SEQUENCE</scope>
    <source>
        <strain evidence="1">BT350</strain>
    </source>
</reference>
<organism evidence="1 2">
    <name type="scientific">Microvirga alba</name>
    <dbReference type="NCBI Taxonomy" id="2791025"/>
    <lineage>
        <taxon>Bacteria</taxon>
        <taxon>Pseudomonadati</taxon>
        <taxon>Pseudomonadota</taxon>
        <taxon>Alphaproteobacteria</taxon>
        <taxon>Hyphomicrobiales</taxon>
        <taxon>Methylobacteriaceae</taxon>
        <taxon>Microvirga</taxon>
    </lineage>
</organism>